<organism evidence="1 2">
    <name type="scientific">Mikania micrantha</name>
    <name type="common">bitter vine</name>
    <dbReference type="NCBI Taxonomy" id="192012"/>
    <lineage>
        <taxon>Eukaryota</taxon>
        <taxon>Viridiplantae</taxon>
        <taxon>Streptophyta</taxon>
        <taxon>Embryophyta</taxon>
        <taxon>Tracheophyta</taxon>
        <taxon>Spermatophyta</taxon>
        <taxon>Magnoliopsida</taxon>
        <taxon>eudicotyledons</taxon>
        <taxon>Gunneridae</taxon>
        <taxon>Pentapetalae</taxon>
        <taxon>asterids</taxon>
        <taxon>campanulids</taxon>
        <taxon>Asterales</taxon>
        <taxon>Asteraceae</taxon>
        <taxon>Asteroideae</taxon>
        <taxon>Heliantheae alliance</taxon>
        <taxon>Eupatorieae</taxon>
        <taxon>Mikania</taxon>
    </lineage>
</organism>
<reference evidence="1 2" key="1">
    <citation type="submission" date="2019-05" db="EMBL/GenBank/DDBJ databases">
        <title>Mikania micrantha, genome provides insights into the molecular mechanism of rapid growth.</title>
        <authorList>
            <person name="Liu B."/>
        </authorList>
    </citation>
    <scope>NUCLEOTIDE SEQUENCE [LARGE SCALE GENOMIC DNA]</scope>
    <source>
        <strain evidence="1">NLD-2019</strain>
        <tissue evidence="1">Leaf</tissue>
    </source>
</reference>
<dbReference type="Proteomes" id="UP000326396">
    <property type="component" value="Linkage Group LG16"/>
</dbReference>
<sequence>MIILLAPGIVESTCSRVVQSQSSLENILSQTREFLPLTKLDILGFLKPITQALDAITNRKPISPIRKFIQSGRGNVPEITIHVHDFVVAVHGEDIAATLEGLAFELLEEVEDFEFLAAAVEDVSDLDKGGGAAGPAVVGVDEAGKTEGLLGFEKVSMEVADGYEALGRREGGLEGRGRGVGRQE</sequence>
<dbReference type="OrthoDB" id="10642368at2759"/>
<gene>
    <name evidence="1" type="ORF">E3N88_16655</name>
</gene>
<keyword evidence="2" id="KW-1185">Reference proteome</keyword>
<dbReference type="AlphaFoldDB" id="A0A5N6P233"/>
<comment type="caution">
    <text evidence="1">The sequence shown here is derived from an EMBL/GenBank/DDBJ whole genome shotgun (WGS) entry which is preliminary data.</text>
</comment>
<proteinExistence type="predicted"/>
<name>A0A5N6P233_9ASTR</name>
<dbReference type="EMBL" id="SZYD01000008">
    <property type="protein sequence ID" value="KAD5508952.1"/>
    <property type="molecule type" value="Genomic_DNA"/>
</dbReference>
<evidence type="ECO:0000313" key="1">
    <source>
        <dbReference type="EMBL" id="KAD5508952.1"/>
    </source>
</evidence>
<accession>A0A5N6P233</accession>
<protein>
    <submittedName>
        <fullName evidence="1">Uncharacterized protein</fullName>
    </submittedName>
</protein>
<evidence type="ECO:0000313" key="2">
    <source>
        <dbReference type="Proteomes" id="UP000326396"/>
    </source>
</evidence>